<evidence type="ECO:0000313" key="7">
    <source>
        <dbReference type="Proteomes" id="UP000450000"/>
    </source>
</evidence>
<dbReference type="Pfam" id="PF00005">
    <property type="entry name" value="ABC_tran"/>
    <property type="match status" value="1"/>
</dbReference>
<evidence type="ECO:0000259" key="5">
    <source>
        <dbReference type="PROSITE" id="PS50893"/>
    </source>
</evidence>
<dbReference type="SMART" id="SM00382">
    <property type="entry name" value="AAA"/>
    <property type="match status" value="1"/>
</dbReference>
<name>A0A6N7KWD2_9ACTN</name>
<dbReference type="PROSITE" id="PS00211">
    <property type="entry name" value="ABC_TRANSPORTER_1"/>
    <property type="match status" value="1"/>
</dbReference>
<dbReference type="Gene3D" id="3.40.50.300">
    <property type="entry name" value="P-loop containing nucleotide triphosphate hydrolases"/>
    <property type="match status" value="1"/>
</dbReference>
<reference evidence="6 7" key="1">
    <citation type="submission" date="2019-09" db="EMBL/GenBank/DDBJ databases">
        <title>Genome Sequences of Streptomyces kaniharaensis ATCC 21070.</title>
        <authorList>
            <person name="Zhu W."/>
            <person name="De Crecy-Lagard V."/>
            <person name="Richards N.G."/>
        </authorList>
    </citation>
    <scope>NUCLEOTIDE SEQUENCE [LARGE SCALE GENOMIC DNA]</scope>
    <source>
        <strain evidence="6 7">SF-557</strain>
    </source>
</reference>
<dbReference type="SUPFAM" id="SSF52540">
    <property type="entry name" value="P-loop containing nucleoside triphosphate hydrolases"/>
    <property type="match status" value="1"/>
</dbReference>
<dbReference type="InterPro" id="IPR027417">
    <property type="entry name" value="P-loop_NTPase"/>
</dbReference>
<dbReference type="InterPro" id="IPR003593">
    <property type="entry name" value="AAA+_ATPase"/>
</dbReference>
<dbReference type="InterPro" id="IPR015854">
    <property type="entry name" value="ABC_transpr_LolD-like"/>
</dbReference>
<comment type="caution">
    <text evidence="6">The sequence shown here is derived from an EMBL/GenBank/DDBJ whole genome shotgun (WGS) entry which is preliminary data.</text>
</comment>
<comment type="similarity">
    <text evidence="1">Belongs to the ABC transporter superfamily.</text>
</comment>
<dbReference type="GO" id="GO:0016887">
    <property type="term" value="F:ATP hydrolysis activity"/>
    <property type="evidence" value="ECO:0007669"/>
    <property type="project" value="InterPro"/>
</dbReference>
<evidence type="ECO:0000256" key="3">
    <source>
        <dbReference type="ARBA" id="ARBA00022741"/>
    </source>
</evidence>
<evidence type="ECO:0000256" key="4">
    <source>
        <dbReference type="ARBA" id="ARBA00022840"/>
    </source>
</evidence>
<dbReference type="Proteomes" id="UP000450000">
    <property type="component" value="Unassembled WGS sequence"/>
</dbReference>
<dbReference type="GO" id="GO:0005886">
    <property type="term" value="C:plasma membrane"/>
    <property type="evidence" value="ECO:0007669"/>
    <property type="project" value="TreeGrafter"/>
</dbReference>
<dbReference type="PANTHER" id="PTHR24220:SF689">
    <property type="entry name" value="LIPOPROTEIN-RELEASING SYSTEM ATP-BINDING PROTEIN LOLD"/>
    <property type="match status" value="1"/>
</dbReference>
<gene>
    <name evidence="6" type="ORF">F7Q99_26720</name>
</gene>
<proteinExistence type="inferred from homology"/>
<dbReference type="InterPro" id="IPR003439">
    <property type="entry name" value="ABC_transporter-like_ATP-bd"/>
</dbReference>
<keyword evidence="2" id="KW-0813">Transport</keyword>
<accession>A0A6N7KWD2</accession>
<dbReference type="AlphaFoldDB" id="A0A6N7KWD2"/>
<protein>
    <submittedName>
        <fullName evidence="6">ABC transporter ATP-binding protein</fullName>
    </submittedName>
</protein>
<feature type="domain" description="ABC transporter" evidence="5">
    <location>
        <begin position="12"/>
        <end position="250"/>
    </location>
</feature>
<dbReference type="InterPro" id="IPR017871">
    <property type="entry name" value="ABC_transporter-like_CS"/>
</dbReference>
<dbReference type="PROSITE" id="PS50893">
    <property type="entry name" value="ABC_TRANSPORTER_2"/>
    <property type="match status" value="1"/>
</dbReference>
<dbReference type="GO" id="GO:0005524">
    <property type="term" value="F:ATP binding"/>
    <property type="evidence" value="ECO:0007669"/>
    <property type="project" value="UniProtKB-KW"/>
</dbReference>
<keyword evidence="3" id="KW-0547">Nucleotide-binding</keyword>
<dbReference type="EMBL" id="WBOF01000001">
    <property type="protein sequence ID" value="MQS15761.1"/>
    <property type="molecule type" value="Genomic_DNA"/>
</dbReference>
<dbReference type="FunFam" id="3.40.50.300:FF:000032">
    <property type="entry name" value="Export ABC transporter ATP-binding protein"/>
    <property type="match status" value="1"/>
</dbReference>
<keyword evidence="4 6" id="KW-0067">ATP-binding</keyword>
<dbReference type="OrthoDB" id="9802264at2"/>
<evidence type="ECO:0000256" key="2">
    <source>
        <dbReference type="ARBA" id="ARBA00022448"/>
    </source>
</evidence>
<evidence type="ECO:0000313" key="6">
    <source>
        <dbReference type="EMBL" id="MQS15761.1"/>
    </source>
</evidence>
<dbReference type="GO" id="GO:0098796">
    <property type="term" value="C:membrane protein complex"/>
    <property type="evidence" value="ECO:0007669"/>
    <property type="project" value="UniProtKB-ARBA"/>
</dbReference>
<keyword evidence="7" id="KW-1185">Reference proteome</keyword>
<dbReference type="GO" id="GO:0022857">
    <property type="term" value="F:transmembrane transporter activity"/>
    <property type="evidence" value="ECO:0007669"/>
    <property type="project" value="TreeGrafter"/>
</dbReference>
<evidence type="ECO:0000256" key="1">
    <source>
        <dbReference type="ARBA" id="ARBA00005417"/>
    </source>
</evidence>
<dbReference type="CDD" id="cd03255">
    <property type="entry name" value="ABC_MJ0796_LolCDE_FtsE"/>
    <property type="match status" value="1"/>
</dbReference>
<dbReference type="RefSeq" id="WP_153465452.1">
    <property type="nucleotide sequence ID" value="NZ_WBOF01000001.1"/>
</dbReference>
<organism evidence="6 7">
    <name type="scientific">Streptomyces kaniharaensis</name>
    <dbReference type="NCBI Taxonomy" id="212423"/>
    <lineage>
        <taxon>Bacteria</taxon>
        <taxon>Bacillati</taxon>
        <taxon>Actinomycetota</taxon>
        <taxon>Actinomycetes</taxon>
        <taxon>Kitasatosporales</taxon>
        <taxon>Streptomycetaceae</taxon>
        <taxon>Streptomyces</taxon>
    </lineage>
</organism>
<dbReference type="InterPro" id="IPR017911">
    <property type="entry name" value="MacB-like_ATP-bd"/>
</dbReference>
<dbReference type="PANTHER" id="PTHR24220">
    <property type="entry name" value="IMPORT ATP-BINDING PROTEIN"/>
    <property type="match status" value="1"/>
</dbReference>
<sequence length="255" mass="27300">MTGAEPTSPPLLAADALVRSHLSGATLIPAVRGISLRVDHGEFVAVTGPSGAGKSTLLHLLGGLLRPDEGELWLDGRRVDRLREAAWARLRRRRYGIVFQSGNLLSDFSVADNIELTAVLAGMSGRTARERREELLDDLGLAHKAGAGPGELSGGERQRVALARALVNRPQLLLADEPTGNLDSRSTRDVLALLSRYHEQGTTIVLVTHDARAASTADRVVSLFDGRIADDARVEEPPAAWRSANGVRDVIDFGG</sequence>